<evidence type="ECO:0000313" key="4">
    <source>
        <dbReference type="Proteomes" id="UP000224006"/>
    </source>
</evidence>
<evidence type="ECO:0000313" key="3">
    <source>
        <dbReference type="EMBL" id="PFH32608.1"/>
    </source>
</evidence>
<evidence type="ECO:0000256" key="1">
    <source>
        <dbReference type="SAM" id="MobiDB-lite"/>
    </source>
</evidence>
<dbReference type="PANTHER" id="PTHR12482">
    <property type="entry name" value="LIPASE ROG1-RELATED-RELATED"/>
    <property type="match status" value="1"/>
</dbReference>
<dbReference type="RefSeq" id="XP_029216617.1">
    <property type="nucleotide sequence ID" value="XM_029359950.1"/>
</dbReference>
<dbReference type="OrthoDB" id="273452at2759"/>
<dbReference type="InterPro" id="IPR044294">
    <property type="entry name" value="Lipase-like"/>
</dbReference>
<evidence type="ECO:0000259" key="2">
    <source>
        <dbReference type="Pfam" id="PF05057"/>
    </source>
</evidence>
<accession>A0A2A9M283</accession>
<feature type="region of interest" description="Disordered" evidence="1">
    <location>
        <begin position="179"/>
        <end position="219"/>
    </location>
</feature>
<feature type="compositionally biased region" description="Low complexity" evidence="1">
    <location>
        <begin position="386"/>
        <end position="406"/>
    </location>
</feature>
<feature type="region of interest" description="Disordered" evidence="1">
    <location>
        <begin position="834"/>
        <end position="925"/>
    </location>
</feature>
<feature type="region of interest" description="Disordered" evidence="1">
    <location>
        <begin position="1401"/>
        <end position="1440"/>
    </location>
</feature>
<dbReference type="PANTHER" id="PTHR12482:SF5">
    <property type="entry name" value="DUF676 DOMAIN-CONTAINING PROTEIN"/>
    <property type="match status" value="1"/>
</dbReference>
<dbReference type="Proteomes" id="UP000224006">
    <property type="component" value="Chromosome IX"/>
</dbReference>
<feature type="compositionally biased region" description="Basic and acidic residues" evidence="1">
    <location>
        <begin position="840"/>
        <end position="854"/>
    </location>
</feature>
<dbReference type="InterPro" id="IPR029058">
    <property type="entry name" value="AB_hydrolase_fold"/>
</dbReference>
<sequence length="1582" mass="168216">MSLNLLVEFALHFTSFRNIDLLQQGIYHVKAQLSLDPRSSLLLPVEGRPSPPACGDDVPPQGGEGGASSVLSEEAGGGTTSSWRKGAAAGEAARNGQLDGGGGGGVGGGTSGASFGGASGAQVHSVASGSGSGVYLRRLLSRRSGWALAAVPYSFFSSPLQQDEGAPAAGGVAVRETAAGGNARGGLPGGQTDGEKKRSVEQQQHWAYDNGGDSRTSRNRVATDANEAVLLHLQEDQQEHVGTARNTLSSLTRGIQQHKRRGGGAENRNSHALVPPKIDERDNSFCTRGFLIRYCDEQVALSETVCFRVEVPFSSPEALTNLFAVLQLGLYFAPYLPQSASLGSSARVERSAANDANSRGSKGEQHGDSGGRATGACGQEKGDSSGGVPASSEASSAAARKPSSGTRTREERSGRESTTKASASRSPSAGVGSRQGRSGERGDADDDTEGAREGRDETGATCLAVKLMLISNFLTGIQTFVPVIFDESQFALMHMLVVASVVDIRLRLRPALPLSPFPLPVPRYLREHRRAALRQQHRLLQQYLSQRGPSDGRTDEAAPASRRGSLKAGLRQPHARGGAEAGRRFPRRRGAGGKLRAKHRGGLDSASLAARGQGRGWGGEDDDFTDEAWSDSADEEDDSKGGQSNGYSGRGGNAGASAGQGARPGRGATELPEEPQEHLLLTLEPSLPAFLVGAGTAFAQAGGAAFSKDSARQSARQWALVEDASEATAAAAAAAGAARGWLCENRSEGRGSQRLINRAAQSEECPFDEENLLGCAAALHAASLQLLIEVYVNLATAAAKLFTRCLLPERRHHVFPLQQIDNLVLPGGGVLEATGASFHDPTDGLGDHKERPPEARGGPQPASPTRDAGLQNSFMRLLINRGRSSRRGPSPAPAGETRGLTSGGFCGSAHSRTTRGDEGFGSPLGLLQEGEIMKGSGADGAAGVESGRANCGDGRLQNHGDEKSVEVKVLRLEQRLTCITPDALCSVIASDVHVIARQLFTLWSRLLAAIPIISREMELLLRVNWEHQYVSRLSAFVLQHVVPLRATDRLYFPPPAVADLPEATTAGMSPSALIPPAAAASAAAATAAAALARRGCLEDEGEFGDEPGKRHQQGAVAAALCASEEAMSDFADDWRIVVGKINQRPMDVHDCRLLVGCDRHPVVFEQRYRKCAFSISPPPIPPCLPLRPPSSSLSLACAPPSSKGIHLFVLVHGFQGSSHDMRLLRNNIAAFYPAAAFLCSSANQEHTEGDIEVMGKRLADEVHAHIQDSFPLEGLAKLSFIGHSLGGVIIRAALPHLVRPYGSHFFLYLSLSSPHFGFVKSKSRLVSIGVWLLKKWRKSLCLQQLTLSDAKDYASTFLYRLSRRPGLNEFRHICLVASSQDTYAPLQSAAILLQQPRAHSHASSMPAVGHGTSGFQGSTVPPHPDGLPRAPGENRAASSRGAALLRADCVPYEGDRGDQEFESGDNPRRRHPSATINTSASGQAFDQETRRSFGGTLATECRDPVRADEDTEQPTRQSHVVELMGRNLLGNVSPEKILRLNVNFKISEKNFDSFIGRAAHILFLENQAFMRTLLLSHPYLFK</sequence>
<dbReference type="Pfam" id="PF05057">
    <property type="entry name" value="DUF676"/>
    <property type="match status" value="1"/>
</dbReference>
<feature type="region of interest" description="Disordered" evidence="1">
    <location>
        <begin position="42"/>
        <end position="105"/>
    </location>
</feature>
<proteinExistence type="predicted"/>
<reference evidence="3 4" key="1">
    <citation type="submission" date="2017-09" db="EMBL/GenBank/DDBJ databases">
        <title>Genome sequencing of Besnoitia besnoiti strain Bb-Ger1.</title>
        <authorList>
            <person name="Schares G."/>
            <person name="Venepally P."/>
            <person name="Lorenzi H.A."/>
        </authorList>
    </citation>
    <scope>NUCLEOTIDE SEQUENCE [LARGE SCALE GENOMIC DNA]</scope>
    <source>
        <strain evidence="3 4">Bb-Ger1</strain>
    </source>
</reference>
<comment type="caution">
    <text evidence="3">The sequence shown here is derived from an EMBL/GenBank/DDBJ whole genome shotgun (WGS) entry which is preliminary data.</text>
</comment>
<dbReference type="KEGG" id="bbes:BESB_012200"/>
<dbReference type="EMBL" id="NWUJ01000010">
    <property type="protein sequence ID" value="PFH32608.1"/>
    <property type="molecule type" value="Genomic_DNA"/>
</dbReference>
<feature type="compositionally biased region" description="Polar residues" evidence="1">
    <location>
        <begin position="1474"/>
        <end position="1486"/>
    </location>
</feature>
<feature type="compositionally biased region" description="Basic and acidic residues" evidence="1">
    <location>
        <begin position="407"/>
        <end position="418"/>
    </location>
</feature>
<dbReference type="SUPFAM" id="SSF53474">
    <property type="entry name" value="alpha/beta-Hydrolases"/>
    <property type="match status" value="1"/>
</dbReference>
<name>A0A2A9M283_BESBE</name>
<gene>
    <name evidence="3" type="ORF">BESB_012200</name>
</gene>
<feature type="domain" description="DUF676" evidence="2">
    <location>
        <begin position="1202"/>
        <end position="1388"/>
    </location>
</feature>
<feature type="compositionally biased region" description="Basic residues" evidence="1">
    <location>
        <begin position="584"/>
        <end position="600"/>
    </location>
</feature>
<feature type="region of interest" description="Disordered" evidence="1">
    <location>
        <begin position="250"/>
        <end position="276"/>
    </location>
</feature>
<dbReference type="VEuPathDB" id="ToxoDB:BESB_012200"/>
<feature type="compositionally biased region" description="Gly residues" evidence="1">
    <location>
        <begin position="182"/>
        <end position="192"/>
    </location>
</feature>
<feature type="region of interest" description="Disordered" evidence="1">
    <location>
        <begin position="544"/>
        <end position="674"/>
    </location>
</feature>
<organism evidence="3 4">
    <name type="scientific">Besnoitia besnoiti</name>
    <name type="common">Apicomplexan protozoan</name>
    <dbReference type="NCBI Taxonomy" id="94643"/>
    <lineage>
        <taxon>Eukaryota</taxon>
        <taxon>Sar</taxon>
        <taxon>Alveolata</taxon>
        <taxon>Apicomplexa</taxon>
        <taxon>Conoidasida</taxon>
        <taxon>Coccidia</taxon>
        <taxon>Eucoccidiorida</taxon>
        <taxon>Eimeriorina</taxon>
        <taxon>Sarcocystidae</taxon>
        <taxon>Besnoitia</taxon>
    </lineage>
</organism>
<dbReference type="InterPro" id="IPR007751">
    <property type="entry name" value="DUF676_lipase-like"/>
</dbReference>
<feature type="region of interest" description="Disordered" evidence="1">
    <location>
        <begin position="1454"/>
        <end position="1517"/>
    </location>
</feature>
<protein>
    <submittedName>
        <fullName evidence="3">Serine esterase (DUF676) protein</fullName>
    </submittedName>
</protein>
<feature type="compositionally biased region" description="Acidic residues" evidence="1">
    <location>
        <begin position="619"/>
        <end position="638"/>
    </location>
</feature>
<dbReference type="GeneID" id="40306282"/>
<keyword evidence="4" id="KW-1185">Reference proteome</keyword>
<dbReference type="Gene3D" id="3.40.50.1820">
    <property type="entry name" value="alpha/beta hydrolase"/>
    <property type="match status" value="1"/>
</dbReference>
<feature type="region of interest" description="Disordered" evidence="1">
    <location>
        <begin position="351"/>
        <end position="456"/>
    </location>
</feature>